<reference evidence="2" key="1">
    <citation type="submission" date="2023-03" db="EMBL/GenBank/DDBJ databases">
        <title>Massive genome expansion in bonnet fungi (Mycena s.s.) driven by repeated elements and novel gene families across ecological guilds.</title>
        <authorList>
            <consortium name="Lawrence Berkeley National Laboratory"/>
            <person name="Harder C.B."/>
            <person name="Miyauchi S."/>
            <person name="Viragh M."/>
            <person name="Kuo A."/>
            <person name="Thoen E."/>
            <person name="Andreopoulos B."/>
            <person name="Lu D."/>
            <person name="Skrede I."/>
            <person name="Drula E."/>
            <person name="Henrissat B."/>
            <person name="Morin E."/>
            <person name="Kohler A."/>
            <person name="Barry K."/>
            <person name="LaButti K."/>
            <person name="Morin E."/>
            <person name="Salamov A."/>
            <person name="Lipzen A."/>
            <person name="Mereny Z."/>
            <person name="Hegedus B."/>
            <person name="Baldrian P."/>
            <person name="Stursova M."/>
            <person name="Weitz H."/>
            <person name="Taylor A."/>
            <person name="Grigoriev I.V."/>
            <person name="Nagy L.G."/>
            <person name="Martin F."/>
            <person name="Kauserud H."/>
        </authorList>
    </citation>
    <scope>NUCLEOTIDE SEQUENCE</scope>
    <source>
        <strain evidence="2">9284</strain>
    </source>
</reference>
<feature type="compositionally biased region" description="Polar residues" evidence="1">
    <location>
        <begin position="145"/>
        <end position="165"/>
    </location>
</feature>
<feature type="compositionally biased region" description="Low complexity" evidence="1">
    <location>
        <begin position="1"/>
        <end position="12"/>
    </location>
</feature>
<accession>A0AAD7AZ19</accession>
<keyword evidence="3" id="KW-1185">Reference proteome</keyword>
<feature type="compositionally biased region" description="Polar residues" evidence="1">
    <location>
        <begin position="31"/>
        <end position="45"/>
    </location>
</feature>
<evidence type="ECO:0000313" key="2">
    <source>
        <dbReference type="EMBL" id="KAJ7604654.1"/>
    </source>
</evidence>
<feature type="compositionally biased region" description="Basic and acidic residues" evidence="1">
    <location>
        <begin position="104"/>
        <end position="144"/>
    </location>
</feature>
<organism evidence="2 3">
    <name type="scientific">Roridomyces roridus</name>
    <dbReference type="NCBI Taxonomy" id="1738132"/>
    <lineage>
        <taxon>Eukaryota</taxon>
        <taxon>Fungi</taxon>
        <taxon>Dikarya</taxon>
        <taxon>Basidiomycota</taxon>
        <taxon>Agaricomycotina</taxon>
        <taxon>Agaricomycetes</taxon>
        <taxon>Agaricomycetidae</taxon>
        <taxon>Agaricales</taxon>
        <taxon>Marasmiineae</taxon>
        <taxon>Mycenaceae</taxon>
        <taxon>Roridomyces</taxon>
    </lineage>
</organism>
<comment type="caution">
    <text evidence="2">The sequence shown here is derived from an EMBL/GenBank/DDBJ whole genome shotgun (WGS) entry which is preliminary data.</text>
</comment>
<evidence type="ECO:0000256" key="1">
    <source>
        <dbReference type="SAM" id="MobiDB-lite"/>
    </source>
</evidence>
<sequence>MSSTSTTQTQSSNGSGADLTGVHPSAVGPSPNMTTATKTQPPTEQSTDRDESTVEGDSTYPEQKHAGKVGLGPNYHRGAALGDKMAGFKESVKGKITHNPDLAAKGHDRMTGELQRKEQEGDDKADPFAKPDEKTENAEEKQEQTEANVSESTNSVPATNDSTHE</sequence>
<dbReference type="AlphaFoldDB" id="A0AAD7AZ19"/>
<proteinExistence type="predicted"/>
<dbReference type="Proteomes" id="UP001221142">
    <property type="component" value="Unassembled WGS sequence"/>
</dbReference>
<name>A0AAD7AZ19_9AGAR</name>
<feature type="region of interest" description="Disordered" evidence="1">
    <location>
        <begin position="1"/>
        <end position="165"/>
    </location>
</feature>
<gene>
    <name evidence="2" type="ORF">FB45DRAFT_955572</name>
</gene>
<dbReference type="EMBL" id="JARKIF010000094">
    <property type="protein sequence ID" value="KAJ7604654.1"/>
    <property type="molecule type" value="Genomic_DNA"/>
</dbReference>
<evidence type="ECO:0000313" key="3">
    <source>
        <dbReference type="Proteomes" id="UP001221142"/>
    </source>
</evidence>
<protein>
    <submittedName>
        <fullName evidence="2">Uncharacterized protein</fullName>
    </submittedName>
</protein>